<dbReference type="PROSITE" id="PS51729">
    <property type="entry name" value="GNAT_YJDJ"/>
    <property type="match status" value="1"/>
</dbReference>
<dbReference type="Proteomes" id="UP001165405">
    <property type="component" value="Unassembled WGS sequence"/>
</dbReference>
<evidence type="ECO:0000259" key="1">
    <source>
        <dbReference type="PROSITE" id="PS51186"/>
    </source>
</evidence>
<gene>
    <name evidence="3" type="ORF">L1785_04885</name>
</gene>
<dbReference type="AlphaFoldDB" id="A0AA41QBB8"/>
<dbReference type="PANTHER" id="PTHR31435:SF10">
    <property type="entry name" value="BSR4717 PROTEIN"/>
    <property type="match status" value="1"/>
</dbReference>
<proteinExistence type="predicted"/>
<dbReference type="InterPro" id="IPR016181">
    <property type="entry name" value="Acyl_CoA_acyltransferase"/>
</dbReference>
<dbReference type="Pfam" id="PF14542">
    <property type="entry name" value="Acetyltransf_CG"/>
    <property type="match status" value="1"/>
</dbReference>
<reference evidence="3" key="1">
    <citation type="submission" date="2022-01" db="EMBL/GenBank/DDBJ databases">
        <title>Antribacter sp. nov., isolated from Guizhou of China.</title>
        <authorList>
            <person name="Chengliang C."/>
            <person name="Ya Z."/>
        </authorList>
    </citation>
    <scope>NUCLEOTIDE SEQUENCE</scope>
    <source>
        <strain evidence="3">KLBMP 9083</strain>
    </source>
</reference>
<sequence length="98" mass="10923">MTDRADFDITDRPQASRYEATTTDGDVIGVLEYRREDGVVVMPSTRVQPAFRGHGIAAALVRRALDDARVAGALVVPVCWYVAEYVERHPEYANLVDE</sequence>
<dbReference type="RefSeq" id="WP_236088084.1">
    <property type="nucleotide sequence ID" value="NZ_JAKGSG010000020.1"/>
</dbReference>
<evidence type="ECO:0000313" key="4">
    <source>
        <dbReference type="Proteomes" id="UP001165405"/>
    </source>
</evidence>
<dbReference type="InterPro" id="IPR031165">
    <property type="entry name" value="GNAT_YJDJ"/>
</dbReference>
<comment type="caution">
    <text evidence="3">The sequence shown here is derived from an EMBL/GenBank/DDBJ whole genome shotgun (WGS) entry which is preliminary data.</text>
</comment>
<accession>A0AA41QBB8</accession>
<dbReference type="GO" id="GO:0016747">
    <property type="term" value="F:acyltransferase activity, transferring groups other than amino-acyl groups"/>
    <property type="evidence" value="ECO:0007669"/>
    <property type="project" value="InterPro"/>
</dbReference>
<dbReference type="PROSITE" id="PS51186">
    <property type="entry name" value="GNAT"/>
    <property type="match status" value="1"/>
</dbReference>
<keyword evidence="4" id="KW-1185">Reference proteome</keyword>
<dbReference type="CDD" id="cd04301">
    <property type="entry name" value="NAT_SF"/>
    <property type="match status" value="1"/>
</dbReference>
<dbReference type="InterPro" id="IPR045057">
    <property type="entry name" value="Gcn5-rel_NAT"/>
</dbReference>
<dbReference type="InterPro" id="IPR000182">
    <property type="entry name" value="GNAT_dom"/>
</dbReference>
<protein>
    <submittedName>
        <fullName evidence="3">N-acetyltransferase</fullName>
    </submittedName>
</protein>
<name>A0AA41QBB8_9MICO</name>
<feature type="domain" description="N-acetyltransferase" evidence="1">
    <location>
        <begin position="1"/>
        <end position="98"/>
    </location>
</feature>
<dbReference type="Gene3D" id="3.40.630.30">
    <property type="match status" value="1"/>
</dbReference>
<organism evidence="3 4">
    <name type="scientific">Antribacter soli</name>
    <dbReference type="NCBI Taxonomy" id="2910976"/>
    <lineage>
        <taxon>Bacteria</taxon>
        <taxon>Bacillati</taxon>
        <taxon>Actinomycetota</taxon>
        <taxon>Actinomycetes</taxon>
        <taxon>Micrococcales</taxon>
        <taxon>Promicromonosporaceae</taxon>
        <taxon>Antribacter</taxon>
    </lineage>
</organism>
<dbReference type="EMBL" id="JAKGSG010000020">
    <property type="protein sequence ID" value="MCF4120310.1"/>
    <property type="molecule type" value="Genomic_DNA"/>
</dbReference>
<feature type="domain" description="N-acetyltransferase" evidence="2">
    <location>
        <begin position="10"/>
        <end position="97"/>
    </location>
</feature>
<dbReference type="SUPFAM" id="SSF55729">
    <property type="entry name" value="Acyl-CoA N-acyltransferases (Nat)"/>
    <property type="match status" value="1"/>
</dbReference>
<evidence type="ECO:0000313" key="3">
    <source>
        <dbReference type="EMBL" id="MCF4120310.1"/>
    </source>
</evidence>
<dbReference type="PANTHER" id="PTHR31435">
    <property type="entry name" value="PROTEIN NATD1"/>
    <property type="match status" value="1"/>
</dbReference>
<evidence type="ECO:0000259" key="2">
    <source>
        <dbReference type="PROSITE" id="PS51729"/>
    </source>
</evidence>